<dbReference type="EMBL" id="JADGMS010000006">
    <property type="protein sequence ID" value="KAF9679322.1"/>
    <property type="molecule type" value="Genomic_DNA"/>
</dbReference>
<accession>A0A835JWY7</accession>
<reference evidence="2 3" key="1">
    <citation type="submission" date="2020-10" db="EMBL/GenBank/DDBJ databases">
        <title>Plant Genome Project.</title>
        <authorList>
            <person name="Zhang R.-G."/>
        </authorList>
    </citation>
    <scope>NUCLEOTIDE SEQUENCE [LARGE SCALE GENOMIC DNA]</scope>
    <source>
        <strain evidence="2">FAFU-HL-1</strain>
        <tissue evidence="2">Leaf</tissue>
    </source>
</reference>
<evidence type="ECO:0000256" key="1">
    <source>
        <dbReference type="SAM" id="SignalP"/>
    </source>
</evidence>
<keyword evidence="1" id="KW-0732">Signal</keyword>
<evidence type="ECO:0008006" key="4">
    <source>
        <dbReference type="Google" id="ProtNLM"/>
    </source>
</evidence>
<feature type="chain" id="PRO_5032285400" description="Secreted protein" evidence="1">
    <location>
        <begin position="19"/>
        <end position="101"/>
    </location>
</feature>
<sequence length="101" mass="11450">MNMVMFFSIAARSFLALPQPSQYHNNVDLRMNVKEITGGVRIFPTIESTHLLMIPRFSDHSVSLTVVCNVIMESFQPTKMQELKKASSLRIKFPFSTASVI</sequence>
<dbReference type="AlphaFoldDB" id="A0A835JWY7"/>
<proteinExistence type="predicted"/>
<keyword evidence="3" id="KW-1185">Reference proteome</keyword>
<comment type="caution">
    <text evidence="2">The sequence shown here is derived from an EMBL/GenBank/DDBJ whole genome shotgun (WGS) entry which is preliminary data.</text>
</comment>
<organism evidence="2 3">
    <name type="scientific">Salix dunnii</name>
    <dbReference type="NCBI Taxonomy" id="1413687"/>
    <lineage>
        <taxon>Eukaryota</taxon>
        <taxon>Viridiplantae</taxon>
        <taxon>Streptophyta</taxon>
        <taxon>Embryophyta</taxon>
        <taxon>Tracheophyta</taxon>
        <taxon>Spermatophyta</taxon>
        <taxon>Magnoliopsida</taxon>
        <taxon>eudicotyledons</taxon>
        <taxon>Gunneridae</taxon>
        <taxon>Pentapetalae</taxon>
        <taxon>rosids</taxon>
        <taxon>fabids</taxon>
        <taxon>Malpighiales</taxon>
        <taxon>Salicaceae</taxon>
        <taxon>Saliceae</taxon>
        <taxon>Salix</taxon>
    </lineage>
</organism>
<dbReference type="Proteomes" id="UP000657918">
    <property type="component" value="Unassembled WGS sequence"/>
</dbReference>
<name>A0A835JWY7_9ROSI</name>
<feature type="signal peptide" evidence="1">
    <location>
        <begin position="1"/>
        <end position="18"/>
    </location>
</feature>
<protein>
    <recommendedName>
        <fullName evidence="4">Secreted protein</fullName>
    </recommendedName>
</protein>
<evidence type="ECO:0000313" key="3">
    <source>
        <dbReference type="Proteomes" id="UP000657918"/>
    </source>
</evidence>
<evidence type="ECO:0000313" key="2">
    <source>
        <dbReference type="EMBL" id="KAF9679322.1"/>
    </source>
</evidence>
<gene>
    <name evidence="2" type="ORF">SADUNF_Sadunf06G0003000</name>
</gene>